<dbReference type="EMBL" id="CM001285">
    <property type="protein sequence ID" value="EHH65639.1"/>
    <property type="molecule type" value="Genomic_DNA"/>
</dbReference>
<organism>
    <name type="scientific">Macaca fascicularis</name>
    <name type="common">Crab-eating macaque</name>
    <name type="synonym">Cynomolgus monkey</name>
    <dbReference type="NCBI Taxonomy" id="9541"/>
    <lineage>
        <taxon>Eukaryota</taxon>
        <taxon>Metazoa</taxon>
        <taxon>Chordata</taxon>
        <taxon>Craniata</taxon>
        <taxon>Vertebrata</taxon>
        <taxon>Euteleostomi</taxon>
        <taxon>Mammalia</taxon>
        <taxon>Eutheria</taxon>
        <taxon>Euarchontoglires</taxon>
        <taxon>Primates</taxon>
        <taxon>Haplorrhini</taxon>
        <taxon>Catarrhini</taxon>
        <taxon>Cercopithecidae</taxon>
        <taxon>Cercopithecinae</taxon>
        <taxon>Macaca</taxon>
    </lineage>
</organism>
<gene>
    <name evidence="1" type="ORF">EGM_02437</name>
</gene>
<dbReference type="Proteomes" id="UP000009130">
    <property type="component" value="Chromosome 10"/>
</dbReference>
<accession>G7PH83</accession>
<protein>
    <submittedName>
        <fullName evidence="1">Uncharacterized protein</fullName>
    </submittedName>
</protein>
<dbReference type="eggNOG" id="ENOG502S4W2">
    <property type="taxonomic scope" value="Eukaryota"/>
</dbReference>
<name>G7PH83_MACFA</name>
<dbReference type="AlphaFoldDB" id="G7PH83"/>
<proteinExistence type="predicted"/>
<evidence type="ECO:0000313" key="1">
    <source>
        <dbReference type="EMBL" id="EHH65639.1"/>
    </source>
</evidence>
<sequence length="70" mass="8128">MCRCLLVILSVDHEVPLSSFFIGWRTEGQHSLCESERARVQAARKHILVWAPRQSPPPDWHLPLPQEKDE</sequence>
<reference evidence="1" key="1">
    <citation type="journal article" date="2011" name="Nat. Biotechnol.">
        <title>Genome sequencing and comparison of two nonhuman primate animal models, the cynomolgus and Chinese rhesus macaques.</title>
        <authorList>
            <person name="Yan G."/>
            <person name="Zhang G."/>
            <person name="Fang X."/>
            <person name="Zhang Y."/>
            <person name="Li C."/>
            <person name="Ling F."/>
            <person name="Cooper D.N."/>
            <person name="Li Q."/>
            <person name="Li Y."/>
            <person name="van Gool A.J."/>
            <person name="Du H."/>
            <person name="Chen J."/>
            <person name="Chen R."/>
            <person name="Zhang P."/>
            <person name="Huang Z."/>
            <person name="Thompson J.R."/>
            <person name="Meng Y."/>
            <person name="Bai Y."/>
            <person name="Wang J."/>
            <person name="Zhuo M."/>
            <person name="Wang T."/>
            <person name="Huang Y."/>
            <person name="Wei L."/>
            <person name="Li J."/>
            <person name="Wang Z."/>
            <person name="Hu H."/>
            <person name="Yang P."/>
            <person name="Le L."/>
            <person name="Stenson P.D."/>
            <person name="Li B."/>
            <person name="Liu X."/>
            <person name="Ball E.V."/>
            <person name="An N."/>
            <person name="Huang Q."/>
            <person name="Zhang Y."/>
            <person name="Fan W."/>
            <person name="Zhang X."/>
            <person name="Li Y."/>
            <person name="Wang W."/>
            <person name="Katze M.G."/>
            <person name="Su B."/>
            <person name="Nielsen R."/>
            <person name="Yang H."/>
            <person name="Wang J."/>
            <person name="Wang X."/>
            <person name="Wang J."/>
        </authorList>
    </citation>
    <scope>NUCLEOTIDE SEQUENCE [LARGE SCALE GENOMIC DNA]</scope>
    <source>
        <strain evidence="1">CE-4</strain>
    </source>
</reference>